<name>A0A804NNR7_MAIZE</name>
<dbReference type="PANTHER" id="PTHR46951">
    <property type="entry name" value="BED-TYPE DOMAIN-CONTAINING PROTEIN"/>
    <property type="match status" value="1"/>
</dbReference>
<keyword evidence="5" id="KW-1267">Proteomics identification</keyword>
<keyword evidence="4" id="KW-1185">Reference proteome</keyword>
<organism evidence="3 4">
    <name type="scientific">Zea mays</name>
    <name type="common">Maize</name>
    <dbReference type="NCBI Taxonomy" id="4577"/>
    <lineage>
        <taxon>Eukaryota</taxon>
        <taxon>Viridiplantae</taxon>
        <taxon>Streptophyta</taxon>
        <taxon>Embryophyta</taxon>
        <taxon>Tracheophyta</taxon>
        <taxon>Spermatophyta</taxon>
        <taxon>Magnoliopsida</taxon>
        <taxon>Liliopsida</taxon>
        <taxon>Poales</taxon>
        <taxon>Poaceae</taxon>
        <taxon>PACMAD clade</taxon>
        <taxon>Panicoideae</taxon>
        <taxon>Andropogonodae</taxon>
        <taxon>Andropogoneae</taxon>
        <taxon>Tripsacinae</taxon>
        <taxon>Zea</taxon>
    </lineage>
</organism>
<reference evidence="3" key="2">
    <citation type="submission" date="2019-07" db="EMBL/GenBank/DDBJ databases">
        <authorList>
            <person name="Seetharam A."/>
            <person name="Woodhouse M."/>
            <person name="Cannon E."/>
        </authorList>
    </citation>
    <scope>NUCLEOTIDE SEQUENCE [LARGE SCALE GENOMIC DNA]</scope>
    <source>
        <strain evidence="3">cv. B73</strain>
    </source>
</reference>
<feature type="compositionally biased region" description="Gly residues" evidence="1">
    <location>
        <begin position="785"/>
        <end position="801"/>
    </location>
</feature>
<dbReference type="InParanoid" id="A0A804NNR7"/>
<sequence length="842" mass="93995">MCLTDNSFNYLPQGTSWTASSRIGGRLRGPAPRTRRGAGLLRGRLAELVHGEYKVTASHLALNSSISHPALNSSFSRSVKVELGSGTDHNFIDMQDWVRREEWREQRDVEEQWEKHNMAFEVEEDDAHPRGRSNATVIDEQGDCHRKGKSVIGASSSDVAGMSTMPENTVEVVTQNGRRVKLKGGIESPWSHGEPYGNGFSCNYCTSRIKGGGATRLREHLGGLPGNVAACINVPLNVKAIMTDQVAIRRIRRRRNNDLRHYVEREVRESNKGLGTSSKARIPLDEEGQIQMALKESLREYDEERFYRSPSGSRSASCSANQQTRLDRFYRSPSISQGPFDIDLAHSRAQAQPRVDIMLRGGSRDKLGKALAKWFHANDIPGRKADCPYFRSAIKLAQECGQGVHIPSGKDLDGKFLDMNYEDMEAHMAKFKDDWKEYGVTVMCDSWTAGFLPKIMTAMAQIRGNLSKEKDLLDRIVGVIKKRLKYMVDDTLIVAAGALDPKTLYMTKLSRKSSTRHAVTLALKKLASSSKIASAAIEQYAFFCEKRGLFAGEEAERSATNGRMSAAEWWSAYGGEHKELQMLARRIVSQCLSSSGCERNWSTFALVHTKLRNRLGYEKLHKLVYVHYNLKLRIQHFENDMQSLQEMQVFKDTELDPYSVMIDCAMYDEGNPIMDWLCNSRSESTPILDEYDDNELESPIPSRVLMDELGMDVEVTALKRKLDFNTREGKKKRKAGLVDIEEEIEDDVESDSSDGSPINVELCDSSSDDDGTGDEFGDEWEFRGPSGGGACEVGPSGGGACDVGPSGDGSRDGAMHEQAAPNPPLRPRSTRLKKVPVKELYK</sequence>
<feature type="region of interest" description="Disordered" evidence="1">
    <location>
        <begin position="743"/>
        <end position="842"/>
    </location>
</feature>
<dbReference type="Proteomes" id="UP000007305">
    <property type="component" value="Chromosome 4"/>
</dbReference>
<accession>A0A804NNR7</accession>
<evidence type="ECO:0000313" key="3">
    <source>
        <dbReference type="EnsemblPlants" id="Zm00001eb174270_P001"/>
    </source>
</evidence>
<dbReference type="InterPro" id="IPR003903">
    <property type="entry name" value="UIM_dom"/>
</dbReference>
<reference evidence="3" key="3">
    <citation type="submission" date="2021-05" db="UniProtKB">
        <authorList>
            <consortium name="EnsemblPlants"/>
        </authorList>
    </citation>
    <scope>IDENTIFICATION</scope>
    <source>
        <strain evidence="3">cv. B73</strain>
    </source>
</reference>
<dbReference type="AlphaFoldDB" id="A0A804NNR7"/>
<evidence type="ECO:0000259" key="2">
    <source>
        <dbReference type="Pfam" id="PF05699"/>
    </source>
</evidence>
<dbReference type="Pfam" id="PF05699">
    <property type="entry name" value="Dimer_Tnp_hAT"/>
    <property type="match status" value="1"/>
</dbReference>
<evidence type="ECO:0007829" key="5">
    <source>
        <dbReference type="PeptideAtlas" id="A0A804NNR7"/>
    </source>
</evidence>
<proteinExistence type="evidence at protein level"/>
<evidence type="ECO:0000256" key="1">
    <source>
        <dbReference type="SAM" id="MobiDB-lite"/>
    </source>
</evidence>
<dbReference type="GO" id="GO:0046983">
    <property type="term" value="F:protein dimerization activity"/>
    <property type="evidence" value="ECO:0007669"/>
    <property type="project" value="InterPro"/>
</dbReference>
<dbReference type="InterPro" id="IPR008906">
    <property type="entry name" value="HATC_C_dom"/>
</dbReference>
<dbReference type="PANTHER" id="PTHR46951:SF2">
    <property type="entry name" value="BED-TYPE DOMAIN-CONTAINING PROTEIN"/>
    <property type="match status" value="1"/>
</dbReference>
<dbReference type="EnsemblPlants" id="Zm00001eb174270_T001">
    <property type="protein sequence ID" value="Zm00001eb174270_P001"/>
    <property type="gene ID" value="Zm00001eb174270"/>
</dbReference>
<dbReference type="InterPro" id="IPR012337">
    <property type="entry name" value="RNaseH-like_sf"/>
</dbReference>
<feature type="compositionally biased region" description="Acidic residues" evidence="1">
    <location>
        <begin position="766"/>
        <end position="779"/>
    </location>
</feature>
<dbReference type="Gramene" id="Zm00001eb174270_T001">
    <property type="protein sequence ID" value="Zm00001eb174270_P001"/>
    <property type="gene ID" value="Zm00001eb174270"/>
</dbReference>
<feature type="domain" description="HAT C-terminal dimerisation" evidence="2">
    <location>
        <begin position="563"/>
        <end position="630"/>
    </location>
</feature>
<feature type="compositionally biased region" description="Acidic residues" evidence="1">
    <location>
        <begin position="743"/>
        <end position="752"/>
    </location>
</feature>
<protein>
    <recommendedName>
        <fullName evidence="2">HAT C-terminal dimerisation domain-containing protein</fullName>
    </recommendedName>
</protein>
<dbReference type="PROSITE" id="PS50330">
    <property type="entry name" value="UIM"/>
    <property type="match status" value="1"/>
</dbReference>
<dbReference type="SUPFAM" id="SSF53098">
    <property type="entry name" value="Ribonuclease H-like"/>
    <property type="match status" value="1"/>
</dbReference>
<reference evidence="4" key="1">
    <citation type="journal article" date="2009" name="Science">
        <title>The B73 maize genome: complexity, diversity, and dynamics.</title>
        <authorList>
            <person name="Schnable P.S."/>
            <person name="Ware D."/>
            <person name="Fulton R.S."/>
            <person name="Stein J.C."/>
            <person name="Wei F."/>
            <person name="Pasternak S."/>
            <person name="Liang C."/>
            <person name="Zhang J."/>
            <person name="Fulton L."/>
            <person name="Graves T.A."/>
            <person name="Minx P."/>
            <person name="Reily A.D."/>
            <person name="Courtney L."/>
            <person name="Kruchowski S.S."/>
            <person name="Tomlinson C."/>
            <person name="Strong C."/>
            <person name="Delehaunty K."/>
            <person name="Fronick C."/>
            <person name="Courtney B."/>
            <person name="Rock S.M."/>
            <person name="Belter E."/>
            <person name="Du F."/>
            <person name="Kim K."/>
            <person name="Abbott R.M."/>
            <person name="Cotton M."/>
            <person name="Levy A."/>
            <person name="Marchetto P."/>
            <person name="Ochoa K."/>
            <person name="Jackson S.M."/>
            <person name="Gillam B."/>
            <person name="Chen W."/>
            <person name="Yan L."/>
            <person name="Higginbotham J."/>
            <person name="Cardenas M."/>
            <person name="Waligorski J."/>
            <person name="Applebaum E."/>
            <person name="Phelps L."/>
            <person name="Falcone J."/>
            <person name="Kanchi K."/>
            <person name="Thane T."/>
            <person name="Scimone A."/>
            <person name="Thane N."/>
            <person name="Henke J."/>
            <person name="Wang T."/>
            <person name="Ruppert J."/>
            <person name="Shah N."/>
            <person name="Rotter K."/>
            <person name="Hodges J."/>
            <person name="Ingenthron E."/>
            <person name="Cordes M."/>
            <person name="Kohlberg S."/>
            <person name="Sgro J."/>
            <person name="Delgado B."/>
            <person name="Mead K."/>
            <person name="Chinwalla A."/>
            <person name="Leonard S."/>
            <person name="Crouse K."/>
            <person name="Collura K."/>
            <person name="Kudrna D."/>
            <person name="Currie J."/>
            <person name="He R."/>
            <person name="Angelova A."/>
            <person name="Rajasekar S."/>
            <person name="Mueller T."/>
            <person name="Lomeli R."/>
            <person name="Scara G."/>
            <person name="Ko A."/>
            <person name="Delaney K."/>
            <person name="Wissotski M."/>
            <person name="Lopez G."/>
            <person name="Campos D."/>
            <person name="Braidotti M."/>
            <person name="Ashley E."/>
            <person name="Golser W."/>
            <person name="Kim H."/>
            <person name="Lee S."/>
            <person name="Lin J."/>
            <person name="Dujmic Z."/>
            <person name="Kim W."/>
            <person name="Talag J."/>
            <person name="Zuccolo A."/>
            <person name="Fan C."/>
            <person name="Sebastian A."/>
            <person name="Kramer M."/>
            <person name="Spiegel L."/>
            <person name="Nascimento L."/>
            <person name="Zutavern T."/>
            <person name="Miller B."/>
            <person name="Ambroise C."/>
            <person name="Muller S."/>
            <person name="Spooner W."/>
            <person name="Narechania A."/>
            <person name="Ren L."/>
            <person name="Wei S."/>
            <person name="Kumari S."/>
            <person name="Faga B."/>
            <person name="Levy M.J."/>
            <person name="McMahan L."/>
            <person name="Van Buren P."/>
            <person name="Vaughn M.W."/>
            <person name="Ying K."/>
            <person name="Yeh C.-T."/>
            <person name="Emrich S.J."/>
            <person name="Jia Y."/>
            <person name="Kalyanaraman A."/>
            <person name="Hsia A.-P."/>
            <person name="Barbazuk W.B."/>
            <person name="Baucom R.S."/>
            <person name="Brutnell T.P."/>
            <person name="Carpita N.C."/>
            <person name="Chaparro C."/>
            <person name="Chia J.-M."/>
            <person name="Deragon J.-M."/>
            <person name="Estill J.C."/>
            <person name="Fu Y."/>
            <person name="Jeddeloh J.A."/>
            <person name="Han Y."/>
            <person name="Lee H."/>
            <person name="Li P."/>
            <person name="Lisch D.R."/>
            <person name="Liu S."/>
            <person name="Liu Z."/>
            <person name="Nagel D.H."/>
            <person name="McCann M.C."/>
            <person name="SanMiguel P."/>
            <person name="Myers A.M."/>
            <person name="Nettleton D."/>
            <person name="Nguyen J."/>
            <person name="Penning B.W."/>
            <person name="Ponnala L."/>
            <person name="Schneider K.L."/>
            <person name="Schwartz D.C."/>
            <person name="Sharma A."/>
            <person name="Soderlund C."/>
            <person name="Springer N.M."/>
            <person name="Sun Q."/>
            <person name="Wang H."/>
            <person name="Waterman M."/>
            <person name="Westerman R."/>
            <person name="Wolfgruber T.K."/>
            <person name="Yang L."/>
            <person name="Yu Y."/>
            <person name="Zhang L."/>
            <person name="Zhou S."/>
            <person name="Zhu Q."/>
            <person name="Bennetzen J.L."/>
            <person name="Dawe R.K."/>
            <person name="Jiang J."/>
            <person name="Jiang N."/>
            <person name="Presting G.G."/>
            <person name="Wessler S.R."/>
            <person name="Aluru S."/>
            <person name="Martienssen R.A."/>
            <person name="Clifton S.W."/>
            <person name="McCombie W.R."/>
            <person name="Wing R.A."/>
            <person name="Wilson R.K."/>
        </authorList>
    </citation>
    <scope>NUCLEOTIDE SEQUENCE [LARGE SCALE GENOMIC DNA]</scope>
    <source>
        <strain evidence="4">cv. B73</strain>
    </source>
</reference>
<evidence type="ECO:0000313" key="4">
    <source>
        <dbReference type="Proteomes" id="UP000007305"/>
    </source>
</evidence>